<name>A0A364JZD6_9HYPH</name>
<dbReference type="PIRSF" id="PIRSF030820">
    <property type="entry name" value="UCP030820"/>
    <property type="match status" value="1"/>
</dbReference>
<proteinExistence type="predicted"/>
<protein>
    <submittedName>
        <fullName evidence="1">Uncharacterized protein (DUF934 family)</fullName>
    </submittedName>
</protein>
<accession>A0A364JZD6</accession>
<dbReference type="Proteomes" id="UP000249453">
    <property type="component" value="Unassembled WGS sequence"/>
</dbReference>
<dbReference type="EMBL" id="QLMK01000001">
    <property type="protein sequence ID" value="RAK34076.1"/>
    <property type="molecule type" value="Genomic_DNA"/>
</dbReference>
<gene>
    <name evidence="1" type="ORF">C7374_101404</name>
</gene>
<dbReference type="Pfam" id="PF06073">
    <property type="entry name" value="DUF934"/>
    <property type="match status" value="1"/>
</dbReference>
<evidence type="ECO:0000313" key="1">
    <source>
        <dbReference type="EMBL" id="RAK34076.1"/>
    </source>
</evidence>
<organism evidence="1 2">
    <name type="scientific">Falsochrobactrum ovis</name>
    <dbReference type="NCBI Taxonomy" id="1293442"/>
    <lineage>
        <taxon>Bacteria</taxon>
        <taxon>Pseudomonadati</taxon>
        <taxon>Pseudomonadota</taxon>
        <taxon>Alphaproteobacteria</taxon>
        <taxon>Hyphomicrobiales</taxon>
        <taxon>Brucellaceae</taxon>
        <taxon>Falsochrobactrum</taxon>
    </lineage>
</organism>
<keyword evidence="2" id="KW-1185">Reference proteome</keyword>
<evidence type="ECO:0000313" key="2">
    <source>
        <dbReference type="Proteomes" id="UP000249453"/>
    </source>
</evidence>
<dbReference type="RefSeq" id="WP_111573926.1">
    <property type="nucleotide sequence ID" value="NZ_JBHEEY010000001.1"/>
</dbReference>
<sequence length="180" mass="20018">MTDNQNQSLLWSCGLNAQSGFIADEYIVVDDLEAAGDAPSVIIPLAAWLELDENLRRSSNRRIGIVVAPGEKIEPLLEFLDSIPLIALEFPAFNDGRSYSKAGILRRYGFNGELRAVGDVLIDQAALMLRTGFDTLQVSNKIAQARLAQRRLVDTPGYYQPGYGAEKQDRNFAWRRVKTS</sequence>
<dbReference type="AlphaFoldDB" id="A0A364JZD6"/>
<dbReference type="OrthoDB" id="9800421at2"/>
<comment type="caution">
    <text evidence="1">The sequence shown here is derived from an EMBL/GenBank/DDBJ whole genome shotgun (WGS) entry which is preliminary data.</text>
</comment>
<dbReference type="InterPro" id="IPR008318">
    <property type="entry name" value="UCP030820"/>
</dbReference>
<reference evidence="1 2" key="1">
    <citation type="submission" date="2018-06" db="EMBL/GenBank/DDBJ databases">
        <title>Genomic Encyclopedia of Type Strains, Phase IV (KMG-IV): sequencing the most valuable type-strain genomes for metagenomic binning, comparative biology and taxonomic classification.</title>
        <authorList>
            <person name="Goeker M."/>
        </authorList>
    </citation>
    <scope>NUCLEOTIDE SEQUENCE [LARGE SCALE GENOMIC DNA]</scope>
    <source>
        <strain evidence="1 2">DSM 26720</strain>
    </source>
</reference>